<dbReference type="PANTHER" id="PTHR10622:SF13">
    <property type="entry name" value="NACHT DOMAIN-CONTAINING PROTEIN"/>
    <property type="match status" value="1"/>
</dbReference>
<sequence>MRLLKAEADGRVVLTECFPPNIPKYAILSHTWGPPDQEVTFQDISDGTAASKRQTAADGLQYFWIDTCCIDKTSSAELTEAINSMFEWYREAQHCYVYLSDVSTATDDGRQADSVLRLWDAQFRKSNWFKRGWTLQELLAPGSVKFFSVQGDILGNRMSLKNAIHTVTNIEVSALDGRPLYDFPVHKRLQWSSSRTTTKEEDAAYCLLGIFGVYLPLIYGEGKTSAMNRM</sequence>
<protein>
    <submittedName>
        <fullName evidence="2">Heterokaryon incompatibility protein-domain-containing protein</fullName>
    </submittedName>
</protein>
<dbReference type="Pfam" id="PF06985">
    <property type="entry name" value="HET"/>
    <property type="match status" value="1"/>
</dbReference>
<dbReference type="Proteomes" id="UP000758603">
    <property type="component" value="Unassembled WGS sequence"/>
</dbReference>
<evidence type="ECO:0000259" key="1">
    <source>
        <dbReference type="Pfam" id="PF06985"/>
    </source>
</evidence>
<keyword evidence="3" id="KW-1185">Reference proteome</keyword>
<evidence type="ECO:0000313" key="3">
    <source>
        <dbReference type="Proteomes" id="UP000758603"/>
    </source>
</evidence>
<dbReference type="AlphaFoldDB" id="A0A9P8UK20"/>
<dbReference type="OrthoDB" id="674604at2759"/>
<dbReference type="GeneID" id="70127043"/>
<feature type="non-terminal residue" evidence="2">
    <location>
        <position position="230"/>
    </location>
</feature>
<feature type="domain" description="Heterokaryon incompatibility" evidence="1">
    <location>
        <begin position="25"/>
        <end position="106"/>
    </location>
</feature>
<proteinExistence type="predicted"/>
<name>A0A9P8UK20_9PEZI</name>
<reference evidence="2" key="1">
    <citation type="journal article" date="2021" name="Nat. Commun.">
        <title>Genetic determinants of endophytism in the Arabidopsis root mycobiome.</title>
        <authorList>
            <person name="Mesny F."/>
            <person name="Miyauchi S."/>
            <person name="Thiergart T."/>
            <person name="Pickel B."/>
            <person name="Atanasova L."/>
            <person name="Karlsson M."/>
            <person name="Huettel B."/>
            <person name="Barry K.W."/>
            <person name="Haridas S."/>
            <person name="Chen C."/>
            <person name="Bauer D."/>
            <person name="Andreopoulos W."/>
            <person name="Pangilinan J."/>
            <person name="LaButti K."/>
            <person name="Riley R."/>
            <person name="Lipzen A."/>
            <person name="Clum A."/>
            <person name="Drula E."/>
            <person name="Henrissat B."/>
            <person name="Kohler A."/>
            <person name="Grigoriev I.V."/>
            <person name="Martin F.M."/>
            <person name="Hacquard S."/>
        </authorList>
    </citation>
    <scope>NUCLEOTIDE SEQUENCE</scope>
    <source>
        <strain evidence="2">MPI-SDFR-AT-0073</strain>
    </source>
</reference>
<accession>A0A9P8UK20</accession>
<dbReference type="EMBL" id="JAGPXC010000005">
    <property type="protein sequence ID" value="KAH6653541.1"/>
    <property type="molecule type" value="Genomic_DNA"/>
</dbReference>
<dbReference type="InterPro" id="IPR010730">
    <property type="entry name" value="HET"/>
</dbReference>
<gene>
    <name evidence="2" type="ORF">BKA67DRAFT_520100</name>
</gene>
<dbReference type="PANTHER" id="PTHR10622">
    <property type="entry name" value="HET DOMAIN-CONTAINING PROTEIN"/>
    <property type="match status" value="1"/>
</dbReference>
<evidence type="ECO:0000313" key="2">
    <source>
        <dbReference type="EMBL" id="KAH6653541.1"/>
    </source>
</evidence>
<organism evidence="2 3">
    <name type="scientific">Truncatella angustata</name>
    <dbReference type="NCBI Taxonomy" id="152316"/>
    <lineage>
        <taxon>Eukaryota</taxon>
        <taxon>Fungi</taxon>
        <taxon>Dikarya</taxon>
        <taxon>Ascomycota</taxon>
        <taxon>Pezizomycotina</taxon>
        <taxon>Sordariomycetes</taxon>
        <taxon>Xylariomycetidae</taxon>
        <taxon>Amphisphaeriales</taxon>
        <taxon>Sporocadaceae</taxon>
        <taxon>Truncatella</taxon>
    </lineage>
</organism>
<comment type="caution">
    <text evidence="2">The sequence shown here is derived from an EMBL/GenBank/DDBJ whole genome shotgun (WGS) entry which is preliminary data.</text>
</comment>
<dbReference type="RefSeq" id="XP_045957818.1">
    <property type="nucleotide sequence ID" value="XM_046098151.1"/>
</dbReference>